<feature type="compositionally biased region" description="Basic and acidic residues" evidence="2">
    <location>
        <begin position="149"/>
        <end position="162"/>
    </location>
</feature>
<evidence type="ECO:0000313" key="4">
    <source>
        <dbReference type="Proteomes" id="UP000198992"/>
    </source>
</evidence>
<dbReference type="Proteomes" id="UP000198992">
    <property type="component" value="Unassembled WGS sequence"/>
</dbReference>
<feature type="coiled-coil region" evidence="1">
    <location>
        <begin position="33"/>
        <end position="77"/>
    </location>
</feature>
<name>A0A1H4NL37_9BRAD</name>
<evidence type="ECO:0000313" key="3">
    <source>
        <dbReference type="EMBL" id="SEB95973.1"/>
    </source>
</evidence>
<gene>
    <name evidence="3" type="ORF">SAMN05444164_0663</name>
</gene>
<dbReference type="AlphaFoldDB" id="A0A1H4NL37"/>
<feature type="region of interest" description="Disordered" evidence="2">
    <location>
        <begin position="118"/>
        <end position="188"/>
    </location>
</feature>
<dbReference type="EMBL" id="FNTH01000001">
    <property type="protein sequence ID" value="SEB95973.1"/>
    <property type="molecule type" value="Genomic_DNA"/>
</dbReference>
<accession>A0A1H4NL37</accession>
<evidence type="ECO:0000256" key="2">
    <source>
        <dbReference type="SAM" id="MobiDB-lite"/>
    </source>
</evidence>
<protein>
    <submittedName>
        <fullName evidence="3">Uncharacterized protein</fullName>
    </submittedName>
</protein>
<evidence type="ECO:0000256" key="1">
    <source>
        <dbReference type="SAM" id="Coils"/>
    </source>
</evidence>
<proteinExistence type="predicted"/>
<reference evidence="3 4" key="1">
    <citation type="submission" date="2016-10" db="EMBL/GenBank/DDBJ databases">
        <authorList>
            <person name="de Groot N.N."/>
        </authorList>
    </citation>
    <scope>NUCLEOTIDE SEQUENCE [LARGE SCALE GENOMIC DNA]</scope>
    <source>
        <strain evidence="3 4">MT12</strain>
    </source>
</reference>
<organism evidence="3 4">
    <name type="scientific">Bradyrhizobium erythrophlei</name>
    <dbReference type="NCBI Taxonomy" id="1437360"/>
    <lineage>
        <taxon>Bacteria</taxon>
        <taxon>Pseudomonadati</taxon>
        <taxon>Pseudomonadota</taxon>
        <taxon>Alphaproteobacteria</taxon>
        <taxon>Hyphomicrobiales</taxon>
        <taxon>Nitrobacteraceae</taxon>
        <taxon>Bradyrhizobium</taxon>
    </lineage>
</organism>
<keyword evidence="1" id="KW-0175">Coiled coil</keyword>
<sequence>MAKHERRVELDPTVLTRLGANMETIGHAWQADVDELNTARDQIQMLKRELDQADDRASNLLAELTASRSEVRQLLQRNAFLEAHTQRLFETAHNVGDSMKSLAESAVDVARHAPAGAPIGAVPVRTDGTTAPRPTVVAAPTGPQATRSRTLDDVRREQKQADPDDDGTGLPPGKPEFLRTPLPTVGFA</sequence>